<feature type="compositionally biased region" description="Basic and acidic residues" evidence="1">
    <location>
        <begin position="408"/>
        <end position="429"/>
    </location>
</feature>
<feature type="compositionally biased region" description="Basic and acidic residues" evidence="1">
    <location>
        <begin position="248"/>
        <end position="259"/>
    </location>
</feature>
<feature type="compositionally biased region" description="Low complexity" evidence="1">
    <location>
        <begin position="459"/>
        <end position="475"/>
    </location>
</feature>
<feature type="compositionally biased region" description="Basic and acidic residues" evidence="1">
    <location>
        <begin position="650"/>
        <end position="665"/>
    </location>
</feature>
<dbReference type="InterPro" id="IPR029039">
    <property type="entry name" value="Flavoprotein-like_sf"/>
</dbReference>
<evidence type="ECO:0000256" key="1">
    <source>
        <dbReference type="SAM" id="MobiDB-lite"/>
    </source>
</evidence>
<dbReference type="Proteomes" id="UP000198406">
    <property type="component" value="Unassembled WGS sequence"/>
</dbReference>
<feature type="compositionally biased region" description="Polar residues" evidence="1">
    <location>
        <begin position="600"/>
        <end position="611"/>
    </location>
</feature>
<sequence length="1013" mass="112650">MTDAQSATLASNNLINDDVILRQLLKELPGVKTQFQFKGWQKSFLDRYHYLLNEEGVAKASETYDEFQKLVLKLMKQILALKEYYDKGEVKPERTSVKALSCIQELSKQIIAVTDEQVKMVPGTGQREKEAGYTKFMMGAVLVKDNFKQHGRLVMCAESLARFHIKMSECINDRFVLETMENFGWKLQLFCDIMSDLGLYQAMTKSQELVPVPEPLIVIATEQVSNKEESPLSVESPETAIVASPAVVEKEKESSRKVEEDDAVEVPIEDEGLDEHPATNTLNVSDRDEEALLRPKTMPGKLSSPIKSEKVVASKPKPGRLVINEYQPAPRPGLIDSPRRRLRKLQRFYPNKNGDRRSAPRKPIKMDVSSDEESEYSQSSSSETVKTVHSEDADYIMGTSQADTLPTEIEKSSSNLRREKSGSDLEKCLSKSKRRSPNNIAPDKRATNELGAHLEDASECSQSSSSETVMTVQTEDANHIFGDNHSQKESPKTEGKFKGAGSTTSLLDYLSPSSESKRQPRNKQAPTSASNSEHARVTNEGPPENERMAQDGLAPSKAMKLMPGPPQSNPARNTSDRMNQTSEKPKEKEIPLIKDEPQNPGRNPSSKSQLPGSGDGTPIFENGDESITRNEGGRNAAKQEPPAFAEDLESEKQKDNKDVNGEGRSKTVPQRKQKSDPQSPAFASSARNATEPKMEDKKDVRDEDTAETRPESSGTDKIKKRNDPRRADLQNCDPSKKISDVNSERSPSQPLRKVKEKQDIVDNSQPLSQKPKAMAKSLPPSPRSTKNDNRETAAKSTDPRQVKQKMGGDNDERKILETIIVVAAEESYPSSTERKQMAAQVLQHVLSCLTTREFVLGDEVYKHNVHVVKSRENFGKADASSEGTLLRRNISLDTVLAAADCYVVISPDHNYSIPLMRQFDKQAYRAKCAGIVNYSFSPCCEMRGAVAISMMCHELGCLPVSSFCCIPEVNTLAGKGRLEKDIMLVPQLPQMLNELEWTAVAFKKQRSIVGVPF</sequence>
<feature type="compositionally biased region" description="Basic and acidic residues" evidence="1">
    <location>
        <begin position="690"/>
        <end position="717"/>
    </location>
</feature>
<feature type="compositionally biased region" description="Polar residues" evidence="1">
    <location>
        <begin position="676"/>
        <end position="688"/>
    </location>
</feature>
<evidence type="ECO:0000313" key="2">
    <source>
        <dbReference type="EMBL" id="GAX24598.1"/>
    </source>
</evidence>
<evidence type="ECO:0000313" key="3">
    <source>
        <dbReference type="Proteomes" id="UP000198406"/>
    </source>
</evidence>
<feature type="compositionally biased region" description="Acidic residues" evidence="1">
    <location>
        <begin position="260"/>
        <end position="273"/>
    </location>
</feature>
<feature type="compositionally biased region" description="Polar residues" evidence="1">
    <location>
        <begin position="569"/>
        <end position="582"/>
    </location>
</feature>
<comment type="caution">
    <text evidence="2">The sequence shown here is derived from an EMBL/GenBank/DDBJ whole genome shotgun (WGS) entry which is preliminary data.</text>
</comment>
<dbReference type="EMBL" id="BDSP01000211">
    <property type="protein sequence ID" value="GAX24598.1"/>
    <property type="molecule type" value="Genomic_DNA"/>
</dbReference>
<feature type="region of interest" description="Disordered" evidence="1">
    <location>
        <begin position="245"/>
        <end position="810"/>
    </location>
</feature>
<dbReference type="AlphaFoldDB" id="A0A1Z5KF58"/>
<evidence type="ECO:0008006" key="4">
    <source>
        <dbReference type="Google" id="ProtNLM"/>
    </source>
</evidence>
<keyword evidence="3" id="KW-1185">Reference proteome</keyword>
<proteinExistence type="predicted"/>
<feature type="compositionally biased region" description="Basic and acidic residues" evidence="1">
    <location>
        <begin position="583"/>
        <end position="597"/>
    </location>
</feature>
<dbReference type="OrthoDB" id="45868at2759"/>
<accession>A0A1Z5KF58</accession>
<organism evidence="2 3">
    <name type="scientific">Fistulifera solaris</name>
    <name type="common">Oleaginous diatom</name>
    <dbReference type="NCBI Taxonomy" id="1519565"/>
    <lineage>
        <taxon>Eukaryota</taxon>
        <taxon>Sar</taxon>
        <taxon>Stramenopiles</taxon>
        <taxon>Ochrophyta</taxon>
        <taxon>Bacillariophyta</taxon>
        <taxon>Bacillariophyceae</taxon>
        <taxon>Bacillariophycidae</taxon>
        <taxon>Naviculales</taxon>
        <taxon>Naviculaceae</taxon>
        <taxon>Fistulifera</taxon>
    </lineage>
</organism>
<feature type="compositionally biased region" description="Basic and acidic residues" evidence="1">
    <location>
        <begin position="442"/>
        <end position="456"/>
    </location>
</feature>
<feature type="compositionally biased region" description="Basic and acidic residues" evidence="1">
    <location>
        <begin position="724"/>
        <end position="743"/>
    </location>
</feature>
<feature type="compositionally biased region" description="Polar residues" evidence="1">
    <location>
        <begin position="522"/>
        <end position="532"/>
    </location>
</feature>
<feature type="compositionally biased region" description="Polar residues" evidence="1">
    <location>
        <begin position="501"/>
        <end position="514"/>
    </location>
</feature>
<dbReference type="Gene3D" id="3.40.50.360">
    <property type="match status" value="1"/>
</dbReference>
<protein>
    <recommendedName>
        <fullName evidence="4">NADPH-dependent FMN reductase-like domain-containing protein</fullName>
    </recommendedName>
</protein>
<gene>
    <name evidence="2" type="ORF">FisN_4Hh116</name>
</gene>
<feature type="compositionally biased region" description="Basic and acidic residues" evidence="1">
    <location>
        <begin position="785"/>
        <end position="810"/>
    </location>
</feature>
<name>A0A1Z5KF58_FISSO</name>
<reference evidence="2 3" key="1">
    <citation type="journal article" date="2015" name="Plant Cell">
        <title>Oil accumulation by the oleaginous diatom Fistulifera solaris as revealed by the genome and transcriptome.</title>
        <authorList>
            <person name="Tanaka T."/>
            <person name="Maeda Y."/>
            <person name="Veluchamy A."/>
            <person name="Tanaka M."/>
            <person name="Abida H."/>
            <person name="Marechal E."/>
            <person name="Bowler C."/>
            <person name="Muto M."/>
            <person name="Sunaga Y."/>
            <person name="Tanaka M."/>
            <person name="Yoshino T."/>
            <person name="Taniguchi T."/>
            <person name="Fukuda Y."/>
            <person name="Nemoto M."/>
            <person name="Matsumoto M."/>
            <person name="Wong P.S."/>
            <person name="Aburatani S."/>
            <person name="Fujibuchi W."/>
        </authorList>
    </citation>
    <scope>NUCLEOTIDE SEQUENCE [LARGE SCALE GENOMIC DNA]</scope>
    <source>
        <strain evidence="2 3">JPCC DA0580</strain>
    </source>
</reference>
<feature type="compositionally biased region" description="Basic and acidic residues" evidence="1">
    <location>
        <begin position="485"/>
        <end position="497"/>
    </location>
</feature>
<dbReference type="InParanoid" id="A0A1Z5KF58"/>